<dbReference type="Gene3D" id="3.40.50.300">
    <property type="entry name" value="P-loop containing nucleotide triphosphate hydrolases"/>
    <property type="match status" value="1"/>
</dbReference>
<evidence type="ECO:0000256" key="7">
    <source>
        <dbReference type="ARBA" id="ARBA00022989"/>
    </source>
</evidence>
<keyword evidence="5" id="KW-0547">Nucleotide-binding</keyword>
<dbReference type="InterPro" id="IPR039421">
    <property type="entry name" value="Type_1_exporter"/>
</dbReference>
<dbReference type="Proteomes" id="UP000198426">
    <property type="component" value="Unassembled WGS sequence"/>
</dbReference>
<dbReference type="PANTHER" id="PTHR43394">
    <property type="entry name" value="ATP-DEPENDENT PERMEASE MDL1, MITOCHONDRIAL"/>
    <property type="match status" value="1"/>
</dbReference>
<dbReference type="RefSeq" id="WP_089234299.1">
    <property type="nucleotide sequence ID" value="NZ_FZOY01000007.1"/>
</dbReference>
<dbReference type="GO" id="GO:0005524">
    <property type="term" value="F:ATP binding"/>
    <property type="evidence" value="ECO:0007669"/>
    <property type="project" value="UniProtKB-KW"/>
</dbReference>
<keyword evidence="8 9" id="KW-0472">Membrane</keyword>
<dbReference type="PROSITE" id="PS50893">
    <property type="entry name" value="ABC_TRANSPORTER_2"/>
    <property type="match status" value="1"/>
</dbReference>
<keyword evidence="2" id="KW-0813">Transport</keyword>
<dbReference type="Pfam" id="PF00664">
    <property type="entry name" value="ABC_membrane"/>
    <property type="match status" value="1"/>
</dbReference>
<keyword evidence="6 12" id="KW-0067">ATP-binding</keyword>
<evidence type="ECO:0000256" key="2">
    <source>
        <dbReference type="ARBA" id="ARBA00022448"/>
    </source>
</evidence>
<organism evidence="12 13">
    <name type="scientific">Tropicimonas sediminicola</name>
    <dbReference type="NCBI Taxonomy" id="1031541"/>
    <lineage>
        <taxon>Bacteria</taxon>
        <taxon>Pseudomonadati</taxon>
        <taxon>Pseudomonadota</taxon>
        <taxon>Alphaproteobacteria</taxon>
        <taxon>Rhodobacterales</taxon>
        <taxon>Roseobacteraceae</taxon>
        <taxon>Tropicimonas</taxon>
    </lineage>
</organism>
<evidence type="ECO:0000256" key="1">
    <source>
        <dbReference type="ARBA" id="ARBA00004651"/>
    </source>
</evidence>
<dbReference type="PROSITE" id="PS00211">
    <property type="entry name" value="ABC_TRANSPORTER_1"/>
    <property type="match status" value="1"/>
</dbReference>
<keyword evidence="3" id="KW-1003">Cell membrane</keyword>
<feature type="transmembrane region" description="Helical" evidence="9">
    <location>
        <begin position="34"/>
        <end position="58"/>
    </location>
</feature>
<dbReference type="PANTHER" id="PTHR43394:SF1">
    <property type="entry name" value="ATP-BINDING CASSETTE SUB-FAMILY B MEMBER 10, MITOCHONDRIAL"/>
    <property type="match status" value="1"/>
</dbReference>
<dbReference type="InterPro" id="IPR027417">
    <property type="entry name" value="P-loop_NTPase"/>
</dbReference>
<feature type="domain" description="ABC transmembrane type-1" evidence="11">
    <location>
        <begin position="38"/>
        <end position="320"/>
    </location>
</feature>
<dbReference type="CDD" id="cd18552">
    <property type="entry name" value="ABC_6TM_MsbA_like"/>
    <property type="match status" value="1"/>
</dbReference>
<feature type="transmembrane region" description="Helical" evidence="9">
    <location>
        <begin position="179"/>
        <end position="199"/>
    </location>
</feature>
<evidence type="ECO:0000256" key="8">
    <source>
        <dbReference type="ARBA" id="ARBA00023136"/>
    </source>
</evidence>
<dbReference type="SUPFAM" id="SSF52540">
    <property type="entry name" value="P-loop containing nucleoside triphosphate hydrolases"/>
    <property type="match status" value="1"/>
</dbReference>
<dbReference type="InterPro" id="IPR036640">
    <property type="entry name" value="ABC1_TM_sf"/>
</dbReference>
<dbReference type="Pfam" id="PF00005">
    <property type="entry name" value="ABC_tran"/>
    <property type="match status" value="1"/>
</dbReference>
<dbReference type="InterPro" id="IPR003593">
    <property type="entry name" value="AAA+_ATPase"/>
</dbReference>
<feature type="domain" description="ABC transporter" evidence="10">
    <location>
        <begin position="354"/>
        <end position="587"/>
    </location>
</feature>
<dbReference type="GO" id="GO:0015421">
    <property type="term" value="F:ABC-type oligopeptide transporter activity"/>
    <property type="evidence" value="ECO:0007669"/>
    <property type="project" value="TreeGrafter"/>
</dbReference>
<feature type="transmembrane region" description="Helical" evidence="9">
    <location>
        <begin position="148"/>
        <end position="173"/>
    </location>
</feature>
<evidence type="ECO:0000313" key="13">
    <source>
        <dbReference type="Proteomes" id="UP000198426"/>
    </source>
</evidence>
<feature type="transmembrane region" description="Helical" evidence="9">
    <location>
        <begin position="259"/>
        <end position="280"/>
    </location>
</feature>
<evidence type="ECO:0000256" key="3">
    <source>
        <dbReference type="ARBA" id="ARBA00022475"/>
    </source>
</evidence>
<evidence type="ECO:0000256" key="9">
    <source>
        <dbReference type="SAM" id="Phobius"/>
    </source>
</evidence>
<dbReference type="InterPro" id="IPR011527">
    <property type="entry name" value="ABC1_TM_dom"/>
</dbReference>
<keyword evidence="7 9" id="KW-1133">Transmembrane helix</keyword>
<comment type="subcellular location">
    <subcellularLocation>
        <location evidence="1">Cell membrane</location>
        <topology evidence="1">Multi-pass membrane protein</topology>
    </subcellularLocation>
</comment>
<evidence type="ECO:0000256" key="4">
    <source>
        <dbReference type="ARBA" id="ARBA00022692"/>
    </source>
</evidence>
<gene>
    <name evidence="12" type="ORF">SAMN05421757_10776</name>
</gene>
<dbReference type="InterPro" id="IPR003439">
    <property type="entry name" value="ABC_transporter-like_ATP-bd"/>
</dbReference>
<feature type="transmembrane region" description="Helical" evidence="9">
    <location>
        <begin position="73"/>
        <end position="91"/>
    </location>
</feature>
<keyword evidence="13" id="KW-1185">Reference proteome</keyword>
<dbReference type="Gene3D" id="1.20.1560.10">
    <property type="entry name" value="ABC transporter type 1, transmembrane domain"/>
    <property type="match status" value="1"/>
</dbReference>
<keyword evidence="4 9" id="KW-0812">Transmembrane</keyword>
<reference evidence="12 13" key="1">
    <citation type="submission" date="2017-06" db="EMBL/GenBank/DDBJ databases">
        <authorList>
            <person name="Kim H.J."/>
            <person name="Triplett B.A."/>
        </authorList>
    </citation>
    <scope>NUCLEOTIDE SEQUENCE [LARGE SCALE GENOMIC DNA]</scope>
    <source>
        <strain evidence="12 13">DSM 29339</strain>
    </source>
</reference>
<dbReference type="GO" id="GO:0005886">
    <property type="term" value="C:plasma membrane"/>
    <property type="evidence" value="ECO:0007669"/>
    <property type="project" value="UniProtKB-SubCell"/>
</dbReference>
<name>A0A239KFK3_9RHOB</name>
<evidence type="ECO:0000313" key="12">
    <source>
        <dbReference type="EMBL" id="SNT16855.1"/>
    </source>
</evidence>
<dbReference type="InterPro" id="IPR017871">
    <property type="entry name" value="ABC_transporter-like_CS"/>
</dbReference>
<protein>
    <submittedName>
        <fullName evidence="12">ATP-binding cassette, subfamily B, MsbA</fullName>
    </submittedName>
</protein>
<evidence type="ECO:0000256" key="5">
    <source>
        <dbReference type="ARBA" id="ARBA00022741"/>
    </source>
</evidence>
<dbReference type="SMART" id="SM00382">
    <property type="entry name" value="AAA"/>
    <property type="match status" value="1"/>
</dbReference>
<dbReference type="EMBL" id="FZOY01000007">
    <property type="protein sequence ID" value="SNT16855.1"/>
    <property type="molecule type" value="Genomic_DNA"/>
</dbReference>
<dbReference type="GO" id="GO:0016887">
    <property type="term" value="F:ATP hydrolysis activity"/>
    <property type="evidence" value="ECO:0007669"/>
    <property type="project" value="InterPro"/>
</dbReference>
<proteinExistence type="predicted"/>
<accession>A0A239KFK3</accession>
<dbReference type="PROSITE" id="PS50929">
    <property type="entry name" value="ABC_TM1F"/>
    <property type="match status" value="1"/>
</dbReference>
<dbReference type="SUPFAM" id="SSF90123">
    <property type="entry name" value="ABC transporter transmembrane region"/>
    <property type="match status" value="1"/>
</dbReference>
<dbReference type="FunFam" id="3.40.50.300:FF:000221">
    <property type="entry name" value="Multidrug ABC transporter ATP-binding protein"/>
    <property type="match status" value="1"/>
</dbReference>
<evidence type="ECO:0000259" key="10">
    <source>
        <dbReference type="PROSITE" id="PS50893"/>
    </source>
</evidence>
<dbReference type="OrthoDB" id="9808328at2"/>
<evidence type="ECO:0000259" key="11">
    <source>
        <dbReference type="PROSITE" id="PS50929"/>
    </source>
</evidence>
<evidence type="ECO:0000256" key="6">
    <source>
        <dbReference type="ARBA" id="ARBA00022840"/>
    </source>
</evidence>
<sequence>MTKYLTDENVDDLGWREQGKLFGWLWRDYMRKHLVVVVIAGILMSIEGGMLGVLSYMMKPMFDEIFVGGNADAMVWVGATIMMIFIVRAIANVAQRVLITRASSKIVFELQTRLLQHVMKLDTLFHQANPPGALMERIRGDTGSIKNVANVIITGVGRDVMSLVSLMVVVLYIDWRWTLIALIGAPLLVLPSLLVQRFVRQMALRNRINAGKMVTRLDEIFHGITPIKLNALEAYQAGRFRDLADEQIETETRATFGKALIPAMIDIMSGIGFLAVLLYGGGEIISGEKTLGEFMSFFAAMALTFEPLRRLGGVSGVWQATAVSLHRLKTLFETRPQLVNAINPVRLPEAQGDICLDGVSLAYGDLPVLRSTSFVAKAGQTTALVGLSGAGKSTVFNVLTRLVEIDDGSVTMRGTDIRKFDIADLRGQYSMVTQDALLFDESVRENILLGRTDVSDERLREVMDAAHISDFIDALPAGLDTPAGPRGSSLSGGQRQRVAIARALLRDTPILLLDEATSALDAQSEAIVQAALERLSEGRTTLVIAHRLSTVRNAHKIVVMDAGRVVEEGSHDDLLARDGAYAELYRLQFNERGEDEAEPAA</sequence>
<dbReference type="AlphaFoldDB" id="A0A239KFK3"/>